<dbReference type="Proteomes" id="UP000202440">
    <property type="component" value="Chromosome"/>
</dbReference>
<dbReference type="InterPro" id="IPR050509">
    <property type="entry name" value="CoA-transferase_III"/>
</dbReference>
<dbReference type="Gene3D" id="3.30.1540.10">
    <property type="entry name" value="formyl-coa transferase, domain 3"/>
    <property type="match status" value="1"/>
</dbReference>
<dbReference type="AlphaFoldDB" id="A0A222FIU7"/>
<dbReference type="Pfam" id="PF02515">
    <property type="entry name" value="CoA_transf_3"/>
    <property type="match status" value="1"/>
</dbReference>
<dbReference type="InterPro" id="IPR003673">
    <property type="entry name" value="CoA-Trfase_fam_III"/>
</dbReference>
<evidence type="ECO:0000313" key="2">
    <source>
        <dbReference type="Proteomes" id="UP000202440"/>
    </source>
</evidence>
<dbReference type="GO" id="GO:0003824">
    <property type="term" value="F:catalytic activity"/>
    <property type="evidence" value="ECO:0007669"/>
    <property type="project" value="InterPro"/>
</dbReference>
<name>A0A222FIU7_9GAMM</name>
<protein>
    <submittedName>
        <fullName evidence="1">Carnitine dehydratase</fullName>
    </submittedName>
</protein>
<dbReference type="EMBL" id="CP022530">
    <property type="protein sequence ID" value="ASP38967.1"/>
    <property type="molecule type" value="Genomic_DNA"/>
</dbReference>
<dbReference type="SUPFAM" id="SSF89796">
    <property type="entry name" value="CoA-transferase family III (CaiB/BaiF)"/>
    <property type="match status" value="1"/>
</dbReference>
<proteinExistence type="predicted"/>
<dbReference type="InterPro" id="IPR023606">
    <property type="entry name" value="CoA-Trfase_III_dom_1_sf"/>
</dbReference>
<dbReference type="Gene3D" id="3.40.50.10540">
    <property type="entry name" value="Crotonobetainyl-coa:carnitine coa-transferase, domain 1"/>
    <property type="match status" value="1"/>
</dbReference>
<reference evidence="1 2" key="1">
    <citation type="submission" date="2017-07" db="EMBL/GenBank/DDBJ databases">
        <title>Annotated genome sequence of Bacterioplanes sanyensis isolated from Red Sea.</title>
        <authorList>
            <person name="Rehman Z.U."/>
        </authorList>
    </citation>
    <scope>NUCLEOTIDE SEQUENCE [LARGE SCALE GENOMIC DNA]</scope>
    <source>
        <strain evidence="1 2">NV9</strain>
    </source>
</reference>
<dbReference type="PANTHER" id="PTHR48228">
    <property type="entry name" value="SUCCINYL-COA--D-CITRAMALATE COA-TRANSFERASE"/>
    <property type="match status" value="1"/>
</dbReference>
<dbReference type="InterPro" id="IPR044855">
    <property type="entry name" value="CoA-Trfase_III_dom3_sf"/>
</dbReference>
<sequence length="400" mass="43864">MLPLAGITVLDLSRLLPGPLCSMHLRDMGAQVIKVEDTGAGDYLRHLGMPAGQVSPVFDLLNANKRSIGLDLRKPQGQQIFKRLLASADVVLESFRPGVMARLGLGFDTLAQQRPGLVMCALSGYGQSGPWAQLAGHDMNYCATAGVLEQSGRAGQMPSLSNFQLADIAGGALSAAMAILAALVGRLQAQLQQRPLESCYLDISMTDCAFANHVIPLSGLNLRQSAPRGEDMLTGQLPYYDIYATQDGRHMALAALEEKFWQRFCAAIDKPHWQARYHHQGGEQQALRDDITALFASRTQQQWRELLQHSDCCVTPILTVSEAFQHPQLLAREMIHTLTNAAGQQWQVPAPAIRFSGQRFTPHGGGPEQGEHSKQILQQIGCSNTDIDRWQQDQVIRLAQ</sequence>
<dbReference type="OrthoDB" id="9058532at2"/>
<keyword evidence="2" id="KW-1185">Reference proteome</keyword>
<dbReference type="RefSeq" id="WP_094060153.1">
    <property type="nucleotide sequence ID" value="NZ_CP022530.1"/>
</dbReference>
<evidence type="ECO:0000313" key="1">
    <source>
        <dbReference type="EMBL" id="ASP38967.1"/>
    </source>
</evidence>
<dbReference type="PANTHER" id="PTHR48228:SF5">
    <property type="entry name" value="ALPHA-METHYLACYL-COA RACEMASE"/>
    <property type="match status" value="1"/>
</dbReference>
<organism evidence="1 2">
    <name type="scientific">Bacterioplanes sanyensis</name>
    <dbReference type="NCBI Taxonomy" id="1249553"/>
    <lineage>
        <taxon>Bacteria</taxon>
        <taxon>Pseudomonadati</taxon>
        <taxon>Pseudomonadota</taxon>
        <taxon>Gammaproteobacteria</taxon>
        <taxon>Oceanospirillales</taxon>
        <taxon>Oceanospirillaceae</taxon>
        <taxon>Bacterioplanes</taxon>
    </lineage>
</organism>
<accession>A0A222FIU7</accession>
<dbReference type="KEGG" id="bsan:CHH28_09870"/>
<gene>
    <name evidence="1" type="ORF">CHH28_09870</name>
</gene>